<accession>A0A2X0MP62</accession>
<evidence type="ECO:0000313" key="1">
    <source>
        <dbReference type="EMBL" id="SGZ22827.1"/>
    </source>
</evidence>
<sequence>MTTAQPILVLRHIYEPAVQLPRIALKPLKPNISIRDDLGPQTAVCTHCKARHWEGERSKSIGHFSTCCSQGKKLKHFTKPRGTPVFRLFGRLGHRLGSLIAAVNQRPVFAQTWLIDLAEATDTRLGPDGADTRAGWDMAKEWILQLCIPLGRRRRTHNHPPSSTEMARLICDSDTNTGDRGPQYLILQVHGDRCPDGRPKYTKSSARSIRSRCLSGTHYSSPRGQMASTPTFFFASSTKLGLPSPETESRAAMVSDCAS</sequence>
<reference evidence="1 2" key="1">
    <citation type="submission" date="2016-11" db="EMBL/GenBank/DDBJ databases">
        <authorList>
            <person name="Jaros S."/>
            <person name="Januszkiewicz K."/>
            <person name="Wedrychowicz H."/>
        </authorList>
    </citation>
    <scope>NUCLEOTIDE SEQUENCE [LARGE SCALE GENOMIC DNA]</scope>
</reference>
<dbReference type="Proteomes" id="UP000249464">
    <property type="component" value="Unassembled WGS sequence"/>
</dbReference>
<organism evidence="1 2">
    <name type="scientific">Microbotryum silenes-dioicae</name>
    <dbReference type="NCBI Taxonomy" id="796604"/>
    <lineage>
        <taxon>Eukaryota</taxon>
        <taxon>Fungi</taxon>
        <taxon>Dikarya</taxon>
        <taxon>Basidiomycota</taxon>
        <taxon>Pucciniomycotina</taxon>
        <taxon>Microbotryomycetes</taxon>
        <taxon>Microbotryales</taxon>
        <taxon>Microbotryaceae</taxon>
        <taxon>Microbotryum</taxon>
    </lineage>
</organism>
<name>A0A2X0MP62_9BASI</name>
<dbReference type="AlphaFoldDB" id="A0A2X0MP62"/>
<keyword evidence="2" id="KW-1185">Reference proteome</keyword>
<gene>
    <name evidence="1" type="primary">BQ5605_C022g09548</name>
    <name evidence="1" type="ORF">BQ5605_C022G09548</name>
</gene>
<proteinExistence type="predicted"/>
<dbReference type="EMBL" id="FQNC01000084">
    <property type="protein sequence ID" value="SGZ22827.1"/>
    <property type="molecule type" value="Genomic_DNA"/>
</dbReference>
<evidence type="ECO:0000313" key="2">
    <source>
        <dbReference type="Proteomes" id="UP000249464"/>
    </source>
</evidence>
<protein>
    <submittedName>
        <fullName evidence="1">BQ5605_C022g09548 protein</fullName>
    </submittedName>
</protein>